<dbReference type="Pfam" id="PF08239">
    <property type="entry name" value="SH3_3"/>
    <property type="match status" value="1"/>
</dbReference>
<evidence type="ECO:0000313" key="3">
    <source>
        <dbReference type="Proteomes" id="UP000215214"/>
    </source>
</evidence>
<feature type="domain" description="SH3b" evidence="1">
    <location>
        <begin position="19"/>
        <end position="92"/>
    </location>
</feature>
<dbReference type="RefSeq" id="WP_095072607.1">
    <property type="nucleotide sequence ID" value="NZ_LT899436.1"/>
</dbReference>
<reference evidence="2 3" key="1">
    <citation type="submission" date="2017-07" db="EMBL/GenBank/DDBJ databases">
        <authorList>
            <person name="Sun Z.S."/>
            <person name="Albrecht U."/>
            <person name="Echele G."/>
            <person name="Lee C.C."/>
        </authorList>
    </citation>
    <scope>NUCLEOTIDE SEQUENCE [LARGE SCALE GENOMIC DNA]</scope>
    <source>
        <strain evidence="3">type strain: KCTC 22618</strain>
    </source>
</reference>
<protein>
    <recommendedName>
        <fullName evidence="1">SH3b domain-containing protein</fullName>
    </recommendedName>
</protein>
<evidence type="ECO:0000313" key="2">
    <source>
        <dbReference type="EMBL" id="SNR16223.1"/>
    </source>
</evidence>
<proteinExistence type="predicted"/>
<dbReference type="Proteomes" id="UP000215214">
    <property type="component" value="Chromosome TJEJU"/>
</dbReference>
<dbReference type="KEGG" id="tje:TJEJU_2539"/>
<evidence type="ECO:0000259" key="1">
    <source>
        <dbReference type="PROSITE" id="PS51781"/>
    </source>
</evidence>
<keyword evidence="3" id="KW-1185">Reference proteome</keyword>
<organism evidence="2 3">
    <name type="scientific">Tenacibaculum jejuense</name>
    <dbReference type="NCBI Taxonomy" id="584609"/>
    <lineage>
        <taxon>Bacteria</taxon>
        <taxon>Pseudomonadati</taxon>
        <taxon>Bacteroidota</taxon>
        <taxon>Flavobacteriia</taxon>
        <taxon>Flavobacteriales</taxon>
        <taxon>Flavobacteriaceae</taxon>
        <taxon>Tenacibaculum</taxon>
    </lineage>
</organism>
<dbReference type="AlphaFoldDB" id="A0A238UAK0"/>
<dbReference type="PROSITE" id="PS51781">
    <property type="entry name" value="SH3B"/>
    <property type="match status" value="1"/>
</dbReference>
<name>A0A238UAK0_9FLAO</name>
<dbReference type="OrthoDB" id="788866at2"/>
<gene>
    <name evidence="2" type="ORF">TJEJU_2539</name>
</gene>
<dbReference type="Gene3D" id="2.30.30.40">
    <property type="entry name" value="SH3 Domains"/>
    <property type="match status" value="1"/>
</dbReference>
<dbReference type="InterPro" id="IPR003646">
    <property type="entry name" value="SH3-like_bac-type"/>
</dbReference>
<dbReference type="EMBL" id="LT899436">
    <property type="protein sequence ID" value="SNR16223.1"/>
    <property type="molecule type" value="Genomic_DNA"/>
</dbReference>
<accession>A0A238UAK0</accession>
<sequence length="347" mass="39590">MREKFSLIILFISLVAVSQSKYLVTAKSGLSVRNKPSINASRIGRLDFNEKITITETTDFSFTTEKIKGYWVKIKNPKLEGYVFNGFLKPLSPNKITYKIHRKDGDIHEELRAKIDGKEMSITKGCFSILEVQDYNNDGLEDVLLEHDACGGNCCGASISIYAFNGKEFVATKQVGYDFTGIGLHYDKNTVRQFAISNNHIGHGNTDLCEDERNTYVFDNFEFKLIHTEKDRKLKAIKEIKSEDFLPDEFGRESRETEVLSIAYDLDNNGTPDQITSGYWSRWGILHEVDIILNGKVLKNQKIGSPKRVGILKTKTNNVHDLVIECDKIFVWNGKKYVYDKKKSKTK</sequence>